<evidence type="ECO:0000313" key="1">
    <source>
        <dbReference type="EMBL" id="VVA30919.1"/>
    </source>
</evidence>
<gene>
    <name evidence="1" type="ORF">ALMOND_2B028043</name>
</gene>
<feature type="non-terminal residue" evidence="1">
    <location>
        <position position="81"/>
    </location>
</feature>
<reference evidence="2" key="1">
    <citation type="journal article" date="2020" name="Plant J.">
        <title>Transposons played a major role in the diversification between the closely related almond and peach genomes: results from the almond genome sequence.</title>
        <authorList>
            <person name="Alioto T."/>
            <person name="Alexiou K.G."/>
            <person name="Bardil A."/>
            <person name="Barteri F."/>
            <person name="Castanera R."/>
            <person name="Cruz F."/>
            <person name="Dhingra A."/>
            <person name="Duval H."/>
            <person name="Fernandez I Marti A."/>
            <person name="Frias L."/>
            <person name="Galan B."/>
            <person name="Garcia J.L."/>
            <person name="Howad W."/>
            <person name="Gomez-Garrido J."/>
            <person name="Gut M."/>
            <person name="Julca I."/>
            <person name="Morata J."/>
            <person name="Puigdomenech P."/>
            <person name="Ribeca P."/>
            <person name="Rubio Cabetas M.J."/>
            <person name="Vlasova A."/>
            <person name="Wirthensohn M."/>
            <person name="Garcia-Mas J."/>
            <person name="Gabaldon T."/>
            <person name="Casacuberta J.M."/>
            <person name="Arus P."/>
        </authorList>
    </citation>
    <scope>NUCLEOTIDE SEQUENCE [LARGE SCALE GENOMIC DNA]</scope>
    <source>
        <strain evidence="2">cv. Texas</strain>
    </source>
</reference>
<organism evidence="1 2">
    <name type="scientific">Prunus dulcis</name>
    <name type="common">Almond</name>
    <name type="synonym">Amygdalus dulcis</name>
    <dbReference type="NCBI Taxonomy" id="3755"/>
    <lineage>
        <taxon>Eukaryota</taxon>
        <taxon>Viridiplantae</taxon>
        <taxon>Streptophyta</taxon>
        <taxon>Embryophyta</taxon>
        <taxon>Tracheophyta</taxon>
        <taxon>Spermatophyta</taxon>
        <taxon>Magnoliopsida</taxon>
        <taxon>eudicotyledons</taxon>
        <taxon>Gunneridae</taxon>
        <taxon>Pentapetalae</taxon>
        <taxon>rosids</taxon>
        <taxon>fabids</taxon>
        <taxon>Rosales</taxon>
        <taxon>Rosaceae</taxon>
        <taxon>Amygdaloideae</taxon>
        <taxon>Amygdaleae</taxon>
        <taxon>Prunus</taxon>
    </lineage>
</organism>
<dbReference type="InParanoid" id="A0A5E4FU10"/>
<proteinExistence type="predicted"/>
<accession>A0A5E4FU10</accession>
<dbReference type="AlphaFoldDB" id="A0A5E4FU10"/>
<protein>
    <submittedName>
        <fullName evidence="1">PREDICTED: retrotransposon</fullName>
    </submittedName>
</protein>
<sequence>HMRSSSSRHQGEMAIEETWLLLVAILKDCIEYAKGCQDCQRHGLVHHVPVGRMNPIMKAWPYKGWAMDVIGQIHPKLSKCQ</sequence>
<name>A0A5E4FU10_PRUDU</name>
<evidence type="ECO:0000313" key="2">
    <source>
        <dbReference type="Proteomes" id="UP000327085"/>
    </source>
</evidence>
<dbReference type="Gramene" id="VVA30919">
    <property type="protein sequence ID" value="VVA30919"/>
    <property type="gene ID" value="Prudul26B028043"/>
</dbReference>
<dbReference type="EMBL" id="CABIKO010000201">
    <property type="protein sequence ID" value="VVA30919.1"/>
    <property type="molecule type" value="Genomic_DNA"/>
</dbReference>
<dbReference type="Proteomes" id="UP000327085">
    <property type="component" value="Chromosome 2"/>
</dbReference>
<feature type="non-terminal residue" evidence="1">
    <location>
        <position position="1"/>
    </location>
</feature>